<dbReference type="EMBL" id="PFKI01000208">
    <property type="protein sequence ID" value="PIY19129.1"/>
    <property type="molecule type" value="Genomic_DNA"/>
</dbReference>
<keyword evidence="4" id="KW-1133">Transmembrane helix</keyword>
<dbReference type="NCBIfam" id="NF037959">
    <property type="entry name" value="MFS_SpdSyn"/>
    <property type="match status" value="1"/>
</dbReference>
<keyword evidence="2 4" id="KW-0808">Transferase</keyword>
<feature type="transmembrane region" description="Helical" evidence="4">
    <location>
        <begin position="644"/>
        <end position="667"/>
    </location>
</feature>
<dbReference type="PANTHER" id="PTHR43317">
    <property type="entry name" value="THERMOSPERMINE SYNTHASE ACAULIS5"/>
    <property type="match status" value="1"/>
</dbReference>
<keyword evidence="4" id="KW-0812">Transmembrane</keyword>
<feature type="transmembrane region" description="Helical" evidence="4">
    <location>
        <begin position="556"/>
        <end position="573"/>
    </location>
</feature>
<feature type="transmembrane region" description="Helical" evidence="4">
    <location>
        <begin position="748"/>
        <end position="767"/>
    </location>
</feature>
<feature type="transmembrane region" description="Helical" evidence="4">
    <location>
        <begin position="86"/>
        <end position="110"/>
    </location>
</feature>
<dbReference type="HAMAP" id="MF_00198">
    <property type="entry name" value="Spermidine_synth"/>
    <property type="match status" value="1"/>
</dbReference>
<feature type="transmembrane region" description="Helical" evidence="4">
    <location>
        <begin position="218"/>
        <end position="236"/>
    </location>
</feature>
<dbReference type="EC" id="2.5.1.16" evidence="4"/>
<comment type="subunit">
    <text evidence="4">Homodimer or homotetramer.</text>
</comment>
<evidence type="ECO:0000256" key="4">
    <source>
        <dbReference type="HAMAP-Rule" id="MF_00198"/>
    </source>
</evidence>
<dbReference type="GO" id="GO:0008295">
    <property type="term" value="P:spermidine biosynthetic process"/>
    <property type="evidence" value="ECO:0007669"/>
    <property type="project" value="UniProtKB-UniRule"/>
</dbReference>
<feature type="transmembrane region" description="Helical" evidence="4">
    <location>
        <begin position="122"/>
        <end position="146"/>
    </location>
</feature>
<gene>
    <name evidence="4" type="primary">speE</name>
    <name evidence="7" type="ORF">COZ13_06935</name>
</gene>
<dbReference type="GO" id="GO:0004766">
    <property type="term" value="F:spermidine synthase activity"/>
    <property type="evidence" value="ECO:0007669"/>
    <property type="project" value="UniProtKB-UniRule"/>
</dbReference>
<keyword evidence="4" id="KW-0745">Spermidine biosynthesis</keyword>
<dbReference type="Proteomes" id="UP000231028">
    <property type="component" value="Unassembled WGS sequence"/>
</dbReference>
<keyword evidence="4" id="KW-0472">Membrane</keyword>
<evidence type="ECO:0000313" key="8">
    <source>
        <dbReference type="Proteomes" id="UP000231028"/>
    </source>
</evidence>
<dbReference type="UniPathway" id="UPA00248">
    <property type="reaction ID" value="UER00314"/>
</dbReference>
<dbReference type="InterPro" id="IPR001045">
    <property type="entry name" value="Spermi_synthase"/>
</dbReference>
<dbReference type="Gene3D" id="3.40.50.150">
    <property type="entry name" value="Vaccinia Virus protein VP39"/>
    <property type="match status" value="1"/>
</dbReference>
<reference evidence="8" key="1">
    <citation type="submission" date="2017-09" db="EMBL/GenBank/DDBJ databases">
        <title>Depth-based differentiation of microbial function through sediment-hosted aquifers and enrichment of novel symbionts in the deep terrestrial subsurface.</title>
        <authorList>
            <person name="Probst A.J."/>
            <person name="Ladd B."/>
            <person name="Jarett J.K."/>
            <person name="Geller-Mcgrath D.E."/>
            <person name="Sieber C.M.K."/>
            <person name="Emerson J.B."/>
            <person name="Anantharaman K."/>
            <person name="Thomas B.C."/>
            <person name="Malmstrom R."/>
            <person name="Stieglmeier M."/>
            <person name="Klingl A."/>
            <person name="Woyke T."/>
            <person name="Ryan C.M."/>
            <person name="Banfield J.F."/>
        </authorList>
    </citation>
    <scope>NUCLEOTIDE SEQUENCE [LARGE SCALE GENOMIC DNA]</scope>
</reference>
<evidence type="ECO:0000256" key="5">
    <source>
        <dbReference type="PROSITE-ProRule" id="PRU00354"/>
    </source>
</evidence>
<evidence type="ECO:0000313" key="7">
    <source>
        <dbReference type="EMBL" id="PIY19129.1"/>
    </source>
</evidence>
<dbReference type="InterPro" id="IPR029063">
    <property type="entry name" value="SAM-dependent_MTases_sf"/>
</dbReference>
<comment type="subcellular location">
    <subcellularLocation>
        <location evidence="4">Cell membrane</location>
        <topology evidence="4">Multi-pass membrane protein</topology>
    </subcellularLocation>
</comment>
<name>A0A2M7P185_9BACT</name>
<dbReference type="GO" id="GO:0005886">
    <property type="term" value="C:plasma membrane"/>
    <property type="evidence" value="ECO:0007669"/>
    <property type="project" value="UniProtKB-SubCell"/>
</dbReference>
<comment type="caution">
    <text evidence="4 5">Lacks conserved residue(s) required for the propagation of feature annotation.</text>
</comment>
<feature type="transmembrane region" description="Helical" evidence="4">
    <location>
        <begin position="7"/>
        <end position="27"/>
    </location>
</feature>
<feature type="transmembrane region" description="Helical" evidence="4">
    <location>
        <begin position="673"/>
        <end position="698"/>
    </location>
</feature>
<comment type="function">
    <text evidence="4">Catalyzes the irreversible transfer of a propylamine group from the amino donor S-adenosylmethioninamine (decarboxy-AdoMet) to putrescine (1,4-diaminobutane) to yield spermidine.</text>
</comment>
<dbReference type="PANTHER" id="PTHR43317:SF3">
    <property type="entry name" value="BLR2883 PROTEIN"/>
    <property type="match status" value="1"/>
</dbReference>
<feature type="transmembrane region" description="Helical" evidence="4">
    <location>
        <begin position="47"/>
        <end position="66"/>
    </location>
</feature>
<comment type="catalytic activity">
    <reaction evidence="4">
        <text>S-adenosyl 3-(methylsulfanyl)propylamine + putrescine = S-methyl-5'-thioadenosine + spermidine + H(+)</text>
        <dbReference type="Rhea" id="RHEA:12721"/>
        <dbReference type="ChEBI" id="CHEBI:15378"/>
        <dbReference type="ChEBI" id="CHEBI:17509"/>
        <dbReference type="ChEBI" id="CHEBI:57443"/>
        <dbReference type="ChEBI" id="CHEBI:57834"/>
        <dbReference type="ChEBI" id="CHEBI:326268"/>
        <dbReference type="EC" id="2.5.1.16"/>
    </reaction>
</comment>
<dbReference type="Pfam" id="PF01564">
    <property type="entry name" value="Spermine_synth"/>
    <property type="match status" value="1"/>
</dbReference>
<feature type="transmembrane region" description="Helical" evidence="4">
    <location>
        <begin position="718"/>
        <end position="742"/>
    </location>
</feature>
<proteinExistence type="inferred from homology"/>
<dbReference type="InterPro" id="IPR030374">
    <property type="entry name" value="PABS"/>
</dbReference>
<dbReference type="SUPFAM" id="SSF53335">
    <property type="entry name" value="S-adenosyl-L-methionine-dependent methyltransferases"/>
    <property type="match status" value="1"/>
</dbReference>
<dbReference type="CDD" id="cd02440">
    <property type="entry name" value="AdoMet_MTases"/>
    <property type="match status" value="1"/>
</dbReference>
<feature type="binding site" evidence="4">
    <location>
        <begin position="368"/>
        <end position="369"/>
    </location>
    <ligand>
        <name>S-methyl-5'-thioadenosine</name>
        <dbReference type="ChEBI" id="CHEBI:17509"/>
    </ligand>
</feature>
<evidence type="ECO:0000256" key="3">
    <source>
        <dbReference type="ARBA" id="ARBA00023115"/>
    </source>
</evidence>
<keyword evidence="4" id="KW-1003">Cell membrane</keyword>
<organism evidence="7 8">
    <name type="scientific">Candidatus Desantisbacteria bacterium CG_4_10_14_3_um_filter_40_18</name>
    <dbReference type="NCBI Taxonomy" id="1974544"/>
    <lineage>
        <taxon>Bacteria</taxon>
        <taxon>Candidatus Desantisiibacteriota</taxon>
    </lineage>
</organism>
<accession>A0A2M7P185</accession>
<comment type="caution">
    <text evidence="4">Lacks the conserved Asp active site.</text>
</comment>
<dbReference type="AlphaFoldDB" id="A0A2M7P185"/>
<comment type="caution">
    <text evidence="7">The sequence shown here is derived from an EMBL/GenBank/DDBJ whole genome shotgun (WGS) entry which is preliminary data.</text>
</comment>
<dbReference type="PROSITE" id="PS51006">
    <property type="entry name" value="PABS_2"/>
    <property type="match status" value="1"/>
</dbReference>
<feature type="transmembrane region" description="Helical" evidence="4">
    <location>
        <begin position="612"/>
        <end position="632"/>
    </location>
</feature>
<feature type="transmembrane region" description="Helical" evidence="4">
    <location>
        <begin position="167"/>
        <end position="190"/>
    </location>
</feature>
<feature type="transmembrane region" description="Helical" evidence="4">
    <location>
        <begin position="196"/>
        <end position="213"/>
    </location>
</feature>
<sequence>MPNKLSLSTILVVIGFVSIISQSLLIYELTSVFYGNELCLGIILASWLFWMAVGSLGAGFCGGNPARGALLWRLPIFNGLSQESGFHRFIFSQIIVSILLPLTIIFIKMFRVFLHIPVGELIGYHVMVISIPLLTAPLGIVIGAQFTLGYRLYSQVMKETSLAAGKVYLYDAIGDVFGGFAFGFIFVNFFNSLTTAFYTAIINVFCGTMILLLCSRKIFLVAICIICLSANVYGVLNADRLMNYTTSLNWKGFSVVKNAFSKYGNLTVVKIGNLYNFYCNSVLAFTIPQQLDSEELIHFPLLQTPQVKQVLILGGAVAGGLKETLKYPEAEIYYVELDPALIKTAKKYIPKEDIDSLDNPRVKNIHGDGRLFVKRWQGKPFDALIVNIGNPSTAEHNRFYTLEFFEEAKRILKPQGIISLSVRSNENYLGENMLQFNGCIYHTLQQIFPSIILIPGDELTLIASSISGYMSIEPYILVERLKQRGIETRFVNEYYLPYRFCPERIGYLRESLEGIVPKINHDLYPVCYYFDIALWVEEFSQGSEGLFNLLSGVKTWHLILVAVLVALIPWLVFRRKRVFISTGMFISGCGGMVIEIVLIIGFQILFGYIYHLIGIIIAGFMLGIAGGTWWMNSRIDRIQNRMGVYSLLQIAIALYLFLIPAIFLGLRVISDEFWVQAVICILFPILTAMAGILVGLIFPLANRIYSDFTKDTGNVGGIMYALDLGGACVGLLIASVLTIPVLGITQTSMVFGVLNLLVGISTMIVAAQRE</sequence>
<evidence type="ECO:0000259" key="6">
    <source>
        <dbReference type="PROSITE" id="PS51006"/>
    </source>
</evidence>
<comment type="similarity">
    <text evidence="1 4">Belongs to the spermidine/spermine synthase family.</text>
</comment>
<comment type="pathway">
    <text evidence="4">Amine and polyamine biosynthesis; spermidine biosynthesis; spermidine from putrescine: step 1/1.</text>
</comment>
<feature type="transmembrane region" description="Helical" evidence="4">
    <location>
        <begin position="585"/>
        <end position="606"/>
    </location>
</feature>
<evidence type="ECO:0000256" key="1">
    <source>
        <dbReference type="ARBA" id="ARBA00007867"/>
    </source>
</evidence>
<evidence type="ECO:0000256" key="2">
    <source>
        <dbReference type="ARBA" id="ARBA00022679"/>
    </source>
</evidence>
<keyword evidence="3 4" id="KW-0620">Polyamine biosynthesis</keyword>
<feature type="domain" description="PABS" evidence="6">
    <location>
        <begin position="217"/>
        <end position="473"/>
    </location>
</feature>
<protein>
    <recommendedName>
        <fullName evidence="4">Polyamine aminopropyltransferase</fullName>
    </recommendedName>
    <alternativeName>
        <fullName evidence="4">Putrescine aminopropyltransferase</fullName>
        <shortName evidence="4">PAPT</shortName>
    </alternativeName>
    <alternativeName>
        <fullName evidence="4">Spermidine synthase</fullName>
        <shortName evidence="4">SPDS</shortName>
        <shortName evidence="4">SPDSY</shortName>
        <ecNumber evidence="4">2.5.1.16</ecNumber>
    </alternativeName>
</protein>
<feature type="binding site" evidence="4">
    <location>
        <position position="336"/>
    </location>
    <ligand>
        <name>S-methyl-5'-thioadenosine</name>
        <dbReference type="ChEBI" id="CHEBI:17509"/>
    </ligand>
</feature>